<keyword evidence="1" id="KW-0489">Methyltransferase</keyword>
<dbReference type="GO" id="GO:0032259">
    <property type="term" value="P:methylation"/>
    <property type="evidence" value="ECO:0007669"/>
    <property type="project" value="UniProtKB-KW"/>
</dbReference>
<accession>A0A498IMJ8</accession>
<dbReference type="InterPro" id="IPR007213">
    <property type="entry name" value="Ppm1/Ppm2/Tcmp"/>
</dbReference>
<evidence type="ECO:0008006" key="5">
    <source>
        <dbReference type="Google" id="ProtNLM"/>
    </source>
</evidence>
<dbReference type="Proteomes" id="UP000290289">
    <property type="component" value="Chromosome 11"/>
</dbReference>
<dbReference type="PANTHER" id="PTHR43619">
    <property type="entry name" value="S-ADENOSYL-L-METHIONINE-DEPENDENT METHYLTRANSFERASE YKTD-RELATED"/>
    <property type="match status" value="1"/>
</dbReference>
<keyword evidence="4" id="KW-1185">Reference proteome</keyword>
<dbReference type="SUPFAM" id="SSF53335">
    <property type="entry name" value="S-adenosyl-L-methionine-dependent methyltransferases"/>
    <property type="match status" value="1"/>
</dbReference>
<dbReference type="Pfam" id="PF04072">
    <property type="entry name" value="LCM"/>
    <property type="match status" value="1"/>
</dbReference>
<organism evidence="3 4">
    <name type="scientific">Malus domestica</name>
    <name type="common">Apple</name>
    <name type="synonym">Pyrus malus</name>
    <dbReference type="NCBI Taxonomy" id="3750"/>
    <lineage>
        <taxon>Eukaryota</taxon>
        <taxon>Viridiplantae</taxon>
        <taxon>Streptophyta</taxon>
        <taxon>Embryophyta</taxon>
        <taxon>Tracheophyta</taxon>
        <taxon>Spermatophyta</taxon>
        <taxon>Magnoliopsida</taxon>
        <taxon>eudicotyledons</taxon>
        <taxon>Gunneridae</taxon>
        <taxon>Pentapetalae</taxon>
        <taxon>rosids</taxon>
        <taxon>fabids</taxon>
        <taxon>Rosales</taxon>
        <taxon>Rosaceae</taxon>
        <taxon>Amygdaloideae</taxon>
        <taxon>Maleae</taxon>
        <taxon>Malus</taxon>
    </lineage>
</organism>
<evidence type="ECO:0000256" key="2">
    <source>
        <dbReference type="ARBA" id="ARBA00022679"/>
    </source>
</evidence>
<sequence length="323" mass="36245">MDCLAGVAHAPATAILRRPVLYTTSRRDRNGGLKLRAKIVEENDPLLQSAIDSASLRFRETHRPKPLFVDPYAGCFVPPNAQMDMMQCSHHYCVATKFIDDKLLRTVVLLTDGMDTRPYRLSWPSSTIIFNVSPERVFKRAAEKLQGNAESSYHAIFNPSGVGAKIPRSCLSLHVPLESSDIQKSLRAKGFNGNQPSIWAMQGLPLMTLASFEDILLTVSGLAMKGCFFLGELPAWLAETEIGTKTSARTWLEKLFMNNGFRVDMICFDEVARSLGKELAPGRYKNILFSAEQLRFSDDQMKLGRKEFLRTEEEGDEEGFEEL</sequence>
<name>A0A498IMJ8_MALDO</name>
<dbReference type="Gene3D" id="3.40.50.150">
    <property type="entry name" value="Vaccinia Virus protein VP39"/>
    <property type="match status" value="1"/>
</dbReference>
<dbReference type="AlphaFoldDB" id="A0A498IMJ8"/>
<keyword evidence="2" id="KW-0808">Transferase</keyword>
<evidence type="ECO:0000313" key="3">
    <source>
        <dbReference type="EMBL" id="RXH84379.1"/>
    </source>
</evidence>
<gene>
    <name evidence="3" type="ORF">DVH24_027278</name>
</gene>
<protein>
    <recommendedName>
        <fullName evidence="5">S-adenosyl-L-methionine-dependent methyltransferase</fullName>
    </recommendedName>
</protein>
<evidence type="ECO:0000256" key="1">
    <source>
        <dbReference type="ARBA" id="ARBA00022603"/>
    </source>
</evidence>
<proteinExistence type="predicted"/>
<dbReference type="STRING" id="3750.A0A498IMJ8"/>
<dbReference type="InterPro" id="IPR029063">
    <property type="entry name" value="SAM-dependent_MTases_sf"/>
</dbReference>
<dbReference type="GO" id="GO:0008168">
    <property type="term" value="F:methyltransferase activity"/>
    <property type="evidence" value="ECO:0007669"/>
    <property type="project" value="UniProtKB-KW"/>
</dbReference>
<dbReference type="PANTHER" id="PTHR43619:SF2">
    <property type="entry name" value="S-ADENOSYL-L-METHIONINE-DEPENDENT METHYLTRANSFERASES SUPERFAMILY PROTEIN"/>
    <property type="match status" value="1"/>
</dbReference>
<comment type="caution">
    <text evidence="3">The sequence shown here is derived from an EMBL/GenBank/DDBJ whole genome shotgun (WGS) entry which is preliminary data.</text>
</comment>
<evidence type="ECO:0000313" key="4">
    <source>
        <dbReference type="Proteomes" id="UP000290289"/>
    </source>
</evidence>
<reference evidence="3 4" key="1">
    <citation type="submission" date="2018-10" db="EMBL/GenBank/DDBJ databases">
        <title>A high-quality apple genome assembly.</title>
        <authorList>
            <person name="Hu J."/>
        </authorList>
    </citation>
    <scope>NUCLEOTIDE SEQUENCE [LARGE SCALE GENOMIC DNA]</scope>
    <source>
        <strain evidence="4">cv. HFTH1</strain>
        <tissue evidence="3">Young leaf</tissue>
    </source>
</reference>
<dbReference type="EMBL" id="RDQH01000337">
    <property type="protein sequence ID" value="RXH84379.1"/>
    <property type="molecule type" value="Genomic_DNA"/>
</dbReference>